<dbReference type="Proteomes" id="UP000186019">
    <property type="component" value="Unassembled WGS sequence"/>
</dbReference>
<dbReference type="STRING" id="573024.SAMN05216208_2166"/>
<protein>
    <submittedName>
        <fullName evidence="2">Aspartyl-tRNA(Asn)/glutamyl-tRNA(Gln) amidotransferase subunit A</fullName>
    </submittedName>
</protein>
<dbReference type="Pfam" id="PF01425">
    <property type="entry name" value="Amidase"/>
    <property type="match status" value="1"/>
</dbReference>
<proteinExistence type="predicted"/>
<dbReference type="InterPro" id="IPR020556">
    <property type="entry name" value="Amidase_CS"/>
</dbReference>
<dbReference type="PANTHER" id="PTHR11895:SF176">
    <property type="entry name" value="AMIDASE AMID-RELATED"/>
    <property type="match status" value="1"/>
</dbReference>
<dbReference type="SUPFAM" id="SSF75304">
    <property type="entry name" value="Amidase signature (AS) enzymes"/>
    <property type="match status" value="1"/>
</dbReference>
<dbReference type="OrthoDB" id="9777859at2"/>
<dbReference type="GO" id="GO:0016740">
    <property type="term" value="F:transferase activity"/>
    <property type="evidence" value="ECO:0007669"/>
    <property type="project" value="UniProtKB-KW"/>
</dbReference>
<keyword evidence="3" id="KW-1185">Reference proteome</keyword>
<organism evidence="2 3">
    <name type="scientific">Roseovarius nanhaiticus</name>
    <dbReference type="NCBI Taxonomy" id="573024"/>
    <lineage>
        <taxon>Bacteria</taxon>
        <taxon>Pseudomonadati</taxon>
        <taxon>Pseudomonadota</taxon>
        <taxon>Alphaproteobacteria</taxon>
        <taxon>Rhodobacterales</taxon>
        <taxon>Roseobacteraceae</taxon>
        <taxon>Roseovarius</taxon>
    </lineage>
</organism>
<dbReference type="PANTHER" id="PTHR11895">
    <property type="entry name" value="TRANSAMIDASE"/>
    <property type="match status" value="1"/>
</dbReference>
<evidence type="ECO:0000259" key="1">
    <source>
        <dbReference type="Pfam" id="PF01425"/>
    </source>
</evidence>
<dbReference type="EMBL" id="FTNV01000003">
    <property type="protein sequence ID" value="SIS24672.1"/>
    <property type="molecule type" value="Genomic_DNA"/>
</dbReference>
<feature type="domain" description="Amidase" evidence="1">
    <location>
        <begin position="29"/>
        <end position="437"/>
    </location>
</feature>
<dbReference type="InterPro" id="IPR023631">
    <property type="entry name" value="Amidase_dom"/>
</dbReference>
<dbReference type="Gene3D" id="3.90.1300.10">
    <property type="entry name" value="Amidase signature (AS) domain"/>
    <property type="match status" value="1"/>
</dbReference>
<keyword evidence="2" id="KW-0808">Transferase</keyword>
<evidence type="ECO:0000313" key="3">
    <source>
        <dbReference type="Proteomes" id="UP000186019"/>
    </source>
</evidence>
<reference evidence="2 3" key="1">
    <citation type="submission" date="2017-01" db="EMBL/GenBank/DDBJ databases">
        <authorList>
            <person name="Mah S.A."/>
            <person name="Swanson W.J."/>
            <person name="Moy G.W."/>
            <person name="Vacquier V.D."/>
        </authorList>
    </citation>
    <scope>NUCLEOTIDE SEQUENCE [LARGE SCALE GENOMIC DNA]</scope>
    <source>
        <strain evidence="2 3">DSM 29590</strain>
    </source>
</reference>
<dbReference type="PROSITE" id="PS00571">
    <property type="entry name" value="AMIDASES"/>
    <property type="match status" value="1"/>
</dbReference>
<name>A0A1N7HIN3_9RHOB</name>
<evidence type="ECO:0000313" key="2">
    <source>
        <dbReference type="EMBL" id="SIS24672.1"/>
    </source>
</evidence>
<dbReference type="RefSeq" id="WP_076535203.1">
    <property type="nucleotide sequence ID" value="NZ_FOAC01000002.1"/>
</dbReference>
<dbReference type="InterPro" id="IPR000120">
    <property type="entry name" value="Amidase"/>
</dbReference>
<gene>
    <name evidence="2" type="ORF">SAMN05421666_3150</name>
</gene>
<sequence>MPANDPLQTGGISNFSRQFREGALTAESVTRDYLDRIAALDPRLGAYAYVAADDAIRQAQAIDAMRAAGCDLGPLMGVPIAVKDLIRVDGMPVTGGTKLEVQDLIGPEGPVVQALRRAGCIILGKTKTVEFALGITGVSAPHGTPWNAHDTDTHRLPGGSSSGSAVAMAAGLCGFAIGSDTGGSVRVPAALNGVFGLKTSFGRLSNDGAFPLAAHLDSIGLLTRDARDAEIIFSVQTAEAPAPKRPISALRIGRPSTYFFDGIEPSAAERVERAIDLLSRHGASIEPVDIPEAPEREDYFPAVLPVCLVASLGRERAEEGLSLMDPVISKRVKTAFDVDAIRLVQLEARRSASMRAVHARIAGFDAWISPTVSDVASPVLALEDPEKGFELALGMTRNTQPANYLDLSAVSIPLPTDDGQMPFGLQLMAGPGREFELMAISQSIENALEDGMSR</sequence>
<dbReference type="InterPro" id="IPR036928">
    <property type="entry name" value="AS_sf"/>
</dbReference>
<dbReference type="AlphaFoldDB" id="A0A1N7HIN3"/>
<accession>A0A1N7HIN3</accession>